<dbReference type="AlphaFoldDB" id="B9RX91"/>
<dbReference type="EMBL" id="EQ973827">
    <property type="protein sequence ID" value="EEF43996.1"/>
    <property type="molecule type" value="Genomic_DNA"/>
</dbReference>
<reference evidence="3" key="1">
    <citation type="journal article" date="2010" name="Nat. Biotechnol.">
        <title>Draft genome sequence of the oilseed species Ricinus communis.</title>
        <authorList>
            <person name="Chan A.P."/>
            <person name="Crabtree J."/>
            <person name="Zhao Q."/>
            <person name="Lorenzi H."/>
            <person name="Orvis J."/>
            <person name="Puiu D."/>
            <person name="Melake-Berhan A."/>
            <person name="Jones K.M."/>
            <person name="Redman J."/>
            <person name="Chen G."/>
            <person name="Cahoon E.B."/>
            <person name="Gedil M."/>
            <person name="Stanke M."/>
            <person name="Haas B.J."/>
            <person name="Wortman J.R."/>
            <person name="Fraser-Liggett C.M."/>
            <person name="Ravel J."/>
            <person name="Rabinowicz P.D."/>
        </authorList>
    </citation>
    <scope>NUCLEOTIDE SEQUENCE [LARGE SCALE GENOMIC DNA]</scope>
    <source>
        <strain evidence="3">cv. Hale</strain>
    </source>
</reference>
<feature type="region of interest" description="Disordered" evidence="1">
    <location>
        <begin position="1"/>
        <end position="22"/>
    </location>
</feature>
<proteinExistence type="predicted"/>
<evidence type="ECO:0000256" key="1">
    <source>
        <dbReference type="SAM" id="MobiDB-lite"/>
    </source>
</evidence>
<accession>B9RX91</accession>
<evidence type="ECO:0000313" key="3">
    <source>
        <dbReference type="Proteomes" id="UP000008311"/>
    </source>
</evidence>
<evidence type="ECO:0008006" key="4">
    <source>
        <dbReference type="Google" id="ProtNLM"/>
    </source>
</evidence>
<dbReference type="InParanoid" id="B9RX91"/>
<protein>
    <recommendedName>
        <fullName evidence="4">DUF4283 domain-containing protein</fullName>
    </recommendedName>
</protein>
<name>B9RX91_RICCO</name>
<evidence type="ECO:0000313" key="2">
    <source>
        <dbReference type="EMBL" id="EEF43996.1"/>
    </source>
</evidence>
<organism evidence="2 3">
    <name type="scientific">Ricinus communis</name>
    <name type="common">Castor bean</name>
    <dbReference type="NCBI Taxonomy" id="3988"/>
    <lineage>
        <taxon>Eukaryota</taxon>
        <taxon>Viridiplantae</taxon>
        <taxon>Streptophyta</taxon>
        <taxon>Embryophyta</taxon>
        <taxon>Tracheophyta</taxon>
        <taxon>Spermatophyta</taxon>
        <taxon>Magnoliopsida</taxon>
        <taxon>eudicotyledons</taxon>
        <taxon>Gunneridae</taxon>
        <taxon>Pentapetalae</taxon>
        <taxon>rosids</taxon>
        <taxon>fabids</taxon>
        <taxon>Malpighiales</taxon>
        <taxon>Euphorbiaceae</taxon>
        <taxon>Acalyphoideae</taxon>
        <taxon>Acalypheae</taxon>
        <taxon>Ricinus</taxon>
    </lineage>
</organism>
<sequence>MNSDPSSLEAALKEPPLPSAPSEGRLVKKVKVQFEGHMALHDVEVGITFKDKLMAESMQIEQVMEEALILKYWTMIFLPDAVIIRLLSRTISYKALSTKIEDLWQPRNGYKIVELENEYFTTLLKGP</sequence>
<gene>
    <name evidence="2" type="ORF">RCOM_1742090</name>
</gene>
<keyword evidence="3" id="KW-1185">Reference proteome</keyword>
<dbReference type="Proteomes" id="UP000008311">
    <property type="component" value="Unassembled WGS sequence"/>
</dbReference>